<organism evidence="2 3">
    <name type="scientific">Marinobacter confluentis</name>
    <dbReference type="NCBI Taxonomy" id="1697557"/>
    <lineage>
        <taxon>Bacteria</taxon>
        <taxon>Pseudomonadati</taxon>
        <taxon>Pseudomonadota</taxon>
        <taxon>Gammaproteobacteria</taxon>
        <taxon>Pseudomonadales</taxon>
        <taxon>Marinobacteraceae</taxon>
        <taxon>Marinobacter</taxon>
    </lineage>
</organism>
<feature type="domain" description="DUF4123" evidence="1">
    <location>
        <begin position="42"/>
        <end position="163"/>
    </location>
</feature>
<dbReference type="RefSeq" id="WP_135804306.1">
    <property type="nucleotide sequence ID" value="NZ_VMHO01000004.1"/>
</dbReference>
<reference evidence="2 3" key="1">
    <citation type="submission" date="2019-04" db="EMBL/GenBank/DDBJ databases">
        <authorList>
            <person name="Park S."/>
            <person name="Yoon J.-H."/>
        </authorList>
    </citation>
    <scope>NUCLEOTIDE SEQUENCE [LARGE SCALE GENOMIC DNA]</scope>
    <source>
        <strain evidence="2 3">HJM-18</strain>
    </source>
</reference>
<evidence type="ECO:0000313" key="3">
    <source>
        <dbReference type="Proteomes" id="UP000298325"/>
    </source>
</evidence>
<accession>A0A4Z1BV66</accession>
<sequence>MWQRPKRVACSSPHVNLMMMETVSFMTTPEIKTVEQPANVDFAIIDLAIDESMLGWVYEQMLQQPIQWGSLYQGTEWRERWRAGPILVELRGVEDSIPELAKEFSKEPKGLFVSATEMPFDEILERFTQQALVDYHGKLAAFRFYEPRHFTEFLTALTTDQRELLVLPGSEWSWHDSESWQLYASSHPASWSDTKVGSIKLSDEQIGHFEKLKRLKRARSLATYYRGWISAEEPEKAVYEHLETARKEGLDRTADQERWLRLALALSSPVEKSAAWRELAGNDQLTPRQKLAKMEETV</sequence>
<dbReference type="Pfam" id="PF13503">
    <property type="entry name" value="DUF4123"/>
    <property type="match status" value="1"/>
</dbReference>
<proteinExistence type="predicted"/>
<dbReference type="InterPro" id="IPR025391">
    <property type="entry name" value="DUF4123"/>
</dbReference>
<dbReference type="OrthoDB" id="6364593at2"/>
<keyword evidence="3" id="KW-1185">Reference proteome</keyword>
<protein>
    <submittedName>
        <fullName evidence="2">DUF4123 domain-containing protein</fullName>
    </submittedName>
</protein>
<gene>
    <name evidence="2" type="ORF">E5Q11_15160</name>
</gene>
<comment type="caution">
    <text evidence="2">The sequence shown here is derived from an EMBL/GenBank/DDBJ whole genome shotgun (WGS) entry which is preliminary data.</text>
</comment>
<evidence type="ECO:0000259" key="1">
    <source>
        <dbReference type="Pfam" id="PF13503"/>
    </source>
</evidence>
<dbReference type="EMBL" id="SRPF01000005">
    <property type="protein sequence ID" value="TGN38507.1"/>
    <property type="molecule type" value="Genomic_DNA"/>
</dbReference>
<dbReference type="Proteomes" id="UP000298325">
    <property type="component" value="Unassembled WGS sequence"/>
</dbReference>
<dbReference type="AlphaFoldDB" id="A0A4Z1BV66"/>
<name>A0A4Z1BV66_9GAMM</name>
<evidence type="ECO:0000313" key="2">
    <source>
        <dbReference type="EMBL" id="TGN38507.1"/>
    </source>
</evidence>